<evidence type="ECO:0000313" key="9">
    <source>
        <dbReference type="EMBL" id="KAF0461169.1"/>
    </source>
</evidence>
<keyword evidence="10" id="KW-1185">Reference proteome</keyword>
<comment type="similarity">
    <text evidence="5">Belongs to the DPH7 family.</text>
</comment>
<evidence type="ECO:0000256" key="6">
    <source>
        <dbReference type="ARBA" id="ARBA00039131"/>
    </source>
</evidence>
<dbReference type="InterPro" id="IPR052415">
    <property type="entry name" value="Diphthine_MTase"/>
</dbReference>
<dbReference type="GO" id="GO:0061685">
    <property type="term" value="F:diphthine methylesterase activity"/>
    <property type="evidence" value="ECO:0007669"/>
    <property type="project" value="UniProtKB-EC"/>
</dbReference>
<evidence type="ECO:0000313" key="10">
    <source>
        <dbReference type="Proteomes" id="UP000439903"/>
    </source>
</evidence>
<dbReference type="SMART" id="SM00320">
    <property type="entry name" value="WD40"/>
    <property type="match status" value="4"/>
</dbReference>
<dbReference type="EMBL" id="WTPW01001031">
    <property type="protein sequence ID" value="KAF0461169.1"/>
    <property type="molecule type" value="Genomic_DNA"/>
</dbReference>
<dbReference type="SUPFAM" id="SSF50978">
    <property type="entry name" value="WD40 repeat-like"/>
    <property type="match status" value="1"/>
</dbReference>
<reference evidence="9 10" key="1">
    <citation type="journal article" date="2019" name="Environ. Microbiol.">
        <title>At the nexus of three kingdoms: the genome of the mycorrhizal fungus Gigaspora margarita provides insights into plant, endobacterial and fungal interactions.</title>
        <authorList>
            <person name="Venice F."/>
            <person name="Ghignone S."/>
            <person name="Salvioli di Fossalunga A."/>
            <person name="Amselem J."/>
            <person name="Novero M."/>
            <person name="Xianan X."/>
            <person name="Sedzielewska Toro K."/>
            <person name="Morin E."/>
            <person name="Lipzen A."/>
            <person name="Grigoriev I.V."/>
            <person name="Henrissat B."/>
            <person name="Martin F.M."/>
            <person name="Bonfante P."/>
        </authorList>
    </citation>
    <scope>NUCLEOTIDE SEQUENCE [LARGE SCALE GENOMIC DNA]</scope>
    <source>
        <strain evidence="9 10">BEG34</strain>
    </source>
</reference>
<proteinExistence type="inferred from homology"/>
<dbReference type="PANTHER" id="PTHR46042">
    <property type="entry name" value="DIPHTHINE METHYLTRANSFERASE"/>
    <property type="match status" value="1"/>
</dbReference>
<protein>
    <recommendedName>
        <fullName evidence="6">methylated diphthine methylhydrolase</fullName>
        <ecNumber evidence="6">3.1.1.97</ecNumber>
    </recommendedName>
</protein>
<evidence type="ECO:0000256" key="8">
    <source>
        <dbReference type="PROSITE-ProRule" id="PRU00221"/>
    </source>
</evidence>
<keyword evidence="2 8" id="KW-0853">WD repeat</keyword>
<dbReference type="OrthoDB" id="1930760at2759"/>
<dbReference type="Gene3D" id="2.130.10.10">
    <property type="entry name" value="YVTN repeat-like/Quinoprotein amine dehydrogenase"/>
    <property type="match status" value="1"/>
</dbReference>
<dbReference type="EC" id="3.1.1.97" evidence="6"/>
<dbReference type="PROSITE" id="PS50082">
    <property type="entry name" value="WD_REPEATS_2"/>
    <property type="match status" value="1"/>
</dbReference>
<dbReference type="InterPro" id="IPR001680">
    <property type="entry name" value="WD40_rpt"/>
</dbReference>
<gene>
    <name evidence="9" type="ORF">F8M41_000481</name>
</gene>
<evidence type="ECO:0000256" key="1">
    <source>
        <dbReference type="ARBA" id="ARBA00005156"/>
    </source>
</evidence>
<dbReference type="InterPro" id="IPR036322">
    <property type="entry name" value="WD40_repeat_dom_sf"/>
</dbReference>
<evidence type="ECO:0000256" key="7">
    <source>
        <dbReference type="ARBA" id="ARBA00047551"/>
    </source>
</evidence>
<name>A0A8H3XGL8_GIGMA</name>
<dbReference type="InterPro" id="IPR015943">
    <property type="entry name" value="WD40/YVTN_repeat-like_dom_sf"/>
</dbReference>
<evidence type="ECO:0000256" key="2">
    <source>
        <dbReference type="ARBA" id="ARBA00022574"/>
    </source>
</evidence>
<accession>A0A8H3XGL8</accession>
<keyword evidence="4" id="KW-0378">Hydrolase</keyword>
<organism evidence="9 10">
    <name type="scientific">Gigaspora margarita</name>
    <dbReference type="NCBI Taxonomy" id="4874"/>
    <lineage>
        <taxon>Eukaryota</taxon>
        <taxon>Fungi</taxon>
        <taxon>Fungi incertae sedis</taxon>
        <taxon>Mucoromycota</taxon>
        <taxon>Glomeromycotina</taxon>
        <taxon>Glomeromycetes</taxon>
        <taxon>Diversisporales</taxon>
        <taxon>Gigasporaceae</taxon>
        <taxon>Gigaspora</taxon>
    </lineage>
</organism>
<comment type="catalytic activity">
    <reaction evidence="7">
        <text>diphthine methyl ester-[translation elongation factor 2] + H2O = diphthine-[translation elongation factor 2] + methanol + H(+)</text>
        <dbReference type="Rhea" id="RHEA:42656"/>
        <dbReference type="Rhea" id="RHEA-COMP:10172"/>
        <dbReference type="Rhea" id="RHEA-COMP:10173"/>
        <dbReference type="ChEBI" id="CHEBI:15377"/>
        <dbReference type="ChEBI" id="CHEBI:15378"/>
        <dbReference type="ChEBI" id="CHEBI:17790"/>
        <dbReference type="ChEBI" id="CHEBI:79005"/>
        <dbReference type="ChEBI" id="CHEBI:82696"/>
        <dbReference type="EC" id="3.1.1.97"/>
    </reaction>
</comment>
<dbReference type="PANTHER" id="PTHR46042:SF1">
    <property type="entry name" value="DIPHTHINE METHYLTRANSFERASE"/>
    <property type="match status" value="1"/>
</dbReference>
<sequence>MAQLNASSLYSLDTEYSADSVEFCPFEDYSQFLACGTYQLADSEIKHSEHDHEDNEHIDNFDKVPAQPKKRLGKLLLYQIMNNETSVVMSHQRIHDQMILALADASGKVGLYGLNQDELQLDLIILHTVNNDNKLCLSLDWSDRLGLSSNRSIVLSQSDGTVAVLSVDREFGILEKSRWIAHDFEAWIAAFNYHNINIIYSGGDDCCLKGWDLRTDLSSSLFTSKRHHQAGVCSIQSNPHAEHYLVTGSYDEHILLWDARIMKQPISDYHINGGVWRLKWHPKKNNLLLSACMHNGFHVIKSNYISDSNNNDSCSMHNITSFMEHKSLAYGVDWSYTQNLAASCSFYDHAIHLWKPFLS</sequence>
<dbReference type="Proteomes" id="UP000439903">
    <property type="component" value="Unassembled WGS sequence"/>
</dbReference>
<dbReference type="Pfam" id="PF00400">
    <property type="entry name" value="WD40"/>
    <property type="match status" value="2"/>
</dbReference>
<keyword evidence="3" id="KW-0677">Repeat</keyword>
<evidence type="ECO:0000256" key="4">
    <source>
        <dbReference type="ARBA" id="ARBA00022801"/>
    </source>
</evidence>
<dbReference type="AlphaFoldDB" id="A0A8H3XGL8"/>
<dbReference type="GO" id="GO:0017183">
    <property type="term" value="P:protein histidyl modification to diphthamide"/>
    <property type="evidence" value="ECO:0007669"/>
    <property type="project" value="TreeGrafter"/>
</dbReference>
<evidence type="ECO:0000256" key="3">
    <source>
        <dbReference type="ARBA" id="ARBA00022737"/>
    </source>
</evidence>
<comment type="caution">
    <text evidence="9">The sequence shown here is derived from an EMBL/GenBank/DDBJ whole genome shotgun (WGS) entry which is preliminary data.</text>
</comment>
<dbReference type="GO" id="GO:0005737">
    <property type="term" value="C:cytoplasm"/>
    <property type="evidence" value="ECO:0007669"/>
    <property type="project" value="TreeGrafter"/>
</dbReference>
<feature type="repeat" description="WD" evidence="8">
    <location>
        <begin position="225"/>
        <end position="258"/>
    </location>
</feature>
<evidence type="ECO:0000256" key="5">
    <source>
        <dbReference type="ARBA" id="ARBA00038092"/>
    </source>
</evidence>
<comment type="pathway">
    <text evidence="1">Protein modification; peptidyl-diphthamide biosynthesis.</text>
</comment>